<name>A0A2P6P3Z6_ROSCH</name>
<organism evidence="1 2">
    <name type="scientific">Rosa chinensis</name>
    <name type="common">China rose</name>
    <dbReference type="NCBI Taxonomy" id="74649"/>
    <lineage>
        <taxon>Eukaryota</taxon>
        <taxon>Viridiplantae</taxon>
        <taxon>Streptophyta</taxon>
        <taxon>Embryophyta</taxon>
        <taxon>Tracheophyta</taxon>
        <taxon>Spermatophyta</taxon>
        <taxon>Magnoliopsida</taxon>
        <taxon>eudicotyledons</taxon>
        <taxon>Gunneridae</taxon>
        <taxon>Pentapetalae</taxon>
        <taxon>rosids</taxon>
        <taxon>fabids</taxon>
        <taxon>Rosales</taxon>
        <taxon>Rosaceae</taxon>
        <taxon>Rosoideae</taxon>
        <taxon>Rosoideae incertae sedis</taxon>
        <taxon>Rosa</taxon>
    </lineage>
</organism>
<gene>
    <name evidence="1" type="ORF">RchiOBHm_Chr7g0186651</name>
</gene>
<reference evidence="1 2" key="1">
    <citation type="journal article" date="2018" name="Nat. Genet.">
        <title>The Rosa genome provides new insights in the design of modern roses.</title>
        <authorList>
            <person name="Bendahmane M."/>
        </authorList>
    </citation>
    <scope>NUCLEOTIDE SEQUENCE [LARGE SCALE GENOMIC DNA]</scope>
    <source>
        <strain evidence="2">cv. Old Blush</strain>
    </source>
</reference>
<evidence type="ECO:0000313" key="2">
    <source>
        <dbReference type="Proteomes" id="UP000238479"/>
    </source>
</evidence>
<protein>
    <submittedName>
        <fullName evidence="1">Uncharacterized protein</fullName>
    </submittedName>
</protein>
<comment type="caution">
    <text evidence="1">The sequence shown here is derived from an EMBL/GenBank/DDBJ whole genome shotgun (WGS) entry which is preliminary data.</text>
</comment>
<accession>A0A2P6P3Z6</accession>
<keyword evidence="2" id="KW-1185">Reference proteome</keyword>
<dbReference type="Proteomes" id="UP000238479">
    <property type="component" value="Chromosome 7"/>
</dbReference>
<dbReference type="Gramene" id="PRQ16660">
    <property type="protein sequence ID" value="PRQ16660"/>
    <property type="gene ID" value="RchiOBHm_Chr7g0186651"/>
</dbReference>
<dbReference type="EMBL" id="PDCK01000045">
    <property type="protein sequence ID" value="PRQ16660.1"/>
    <property type="molecule type" value="Genomic_DNA"/>
</dbReference>
<proteinExistence type="predicted"/>
<dbReference type="AlphaFoldDB" id="A0A2P6P3Z6"/>
<sequence length="91" mass="9600">MECTLYPIEEATLLVGIIELTSDLAFVIRVGAGVDPLILSSCAMISVVEGKERDLSTSSSSASASAMSKRDLNSCIEMGLCLALIIVFMVV</sequence>
<evidence type="ECO:0000313" key="1">
    <source>
        <dbReference type="EMBL" id="PRQ16660.1"/>
    </source>
</evidence>